<dbReference type="InterPro" id="IPR030048">
    <property type="entry name" value="SurE"/>
</dbReference>
<dbReference type="PANTHER" id="PTHR30457:SF0">
    <property type="entry name" value="PHOSPHATASE, PUTATIVE (AFU_ORTHOLOGUE AFUA_4G01070)-RELATED"/>
    <property type="match status" value="1"/>
</dbReference>
<evidence type="ECO:0000313" key="7">
    <source>
        <dbReference type="EMBL" id="MFC3106060.1"/>
    </source>
</evidence>
<feature type="binding site" evidence="5">
    <location>
        <position position="97"/>
    </location>
    <ligand>
        <name>a divalent metal cation</name>
        <dbReference type="ChEBI" id="CHEBI:60240"/>
    </ligand>
</feature>
<keyword evidence="5" id="KW-0963">Cytoplasm</keyword>
<evidence type="ECO:0000256" key="5">
    <source>
        <dbReference type="HAMAP-Rule" id="MF_00060"/>
    </source>
</evidence>
<keyword evidence="5" id="KW-0547">Nucleotide-binding</keyword>
<comment type="subcellular location">
    <subcellularLocation>
        <location evidence="5">Cytoplasm</location>
    </subcellularLocation>
</comment>
<sequence length="275" mass="29258">MERLKRVLVTNDDGIDAPGLKIAEAIAARIADEVVTIAPLGDQSGVGQGISMHNPLRLTRYAEHRYAVTGTPADCVMYAMAEFFADTPPDLVLSGVNWGANLSDSVMYSGTVGAVLAANHLGLDAIALSQAFTQRSALDFSATEAFAVAAIEDLWATRSAHGCCWNINFPMLAVEAISGMRFTRQVGGAIRAPHLIEGADGRGLAYHWLTFERDTTNVTAADADVVALRDGYISAMPLRGTRCDEAVLERVSVGGERRLTPAGQHAGEARSTQAK</sequence>
<dbReference type="EMBL" id="JBHRSS010000010">
    <property type="protein sequence ID" value="MFC3106060.1"/>
    <property type="molecule type" value="Genomic_DNA"/>
</dbReference>
<keyword evidence="4 5" id="KW-0378">Hydrolase</keyword>
<comment type="similarity">
    <text evidence="2 5">Belongs to the SurE nucleotidase family.</text>
</comment>
<protein>
    <recommendedName>
        <fullName evidence="5">5'-nucleotidase SurE</fullName>
        <ecNumber evidence="5">3.1.3.5</ecNumber>
    </recommendedName>
    <alternativeName>
        <fullName evidence="5">Nucleoside 5'-monophosphate phosphohydrolase</fullName>
    </alternativeName>
</protein>
<accession>A0ABV7EWB3</accession>
<comment type="caution">
    <text evidence="7">The sequence shown here is derived from an EMBL/GenBank/DDBJ whole genome shotgun (WGS) entry which is preliminary data.</text>
</comment>
<name>A0ABV7EWB3_9GAMM</name>
<evidence type="ECO:0000259" key="6">
    <source>
        <dbReference type="Pfam" id="PF01975"/>
    </source>
</evidence>
<dbReference type="SUPFAM" id="SSF64167">
    <property type="entry name" value="SurE-like"/>
    <property type="match status" value="1"/>
</dbReference>
<dbReference type="GO" id="GO:0008254">
    <property type="term" value="F:3'-nucleotidase activity"/>
    <property type="evidence" value="ECO:0007669"/>
    <property type="project" value="UniProtKB-EC"/>
</dbReference>
<dbReference type="NCBIfam" id="TIGR00087">
    <property type="entry name" value="surE"/>
    <property type="match status" value="1"/>
</dbReference>
<keyword evidence="8" id="KW-1185">Reference proteome</keyword>
<reference evidence="8" key="1">
    <citation type="journal article" date="2019" name="Int. J. Syst. Evol. Microbiol.">
        <title>The Global Catalogue of Microorganisms (GCM) 10K type strain sequencing project: providing services to taxonomists for standard genome sequencing and annotation.</title>
        <authorList>
            <consortium name="The Broad Institute Genomics Platform"/>
            <consortium name="The Broad Institute Genome Sequencing Center for Infectious Disease"/>
            <person name="Wu L."/>
            <person name="Ma J."/>
        </authorList>
    </citation>
    <scope>NUCLEOTIDE SEQUENCE [LARGE SCALE GENOMIC DNA]</scope>
    <source>
        <strain evidence="8">KCTC 52640</strain>
    </source>
</reference>
<feature type="domain" description="Survival protein SurE-like phosphatase/nucleotidase" evidence="6">
    <location>
        <begin position="7"/>
        <end position="186"/>
    </location>
</feature>
<evidence type="ECO:0000256" key="4">
    <source>
        <dbReference type="ARBA" id="ARBA00022801"/>
    </source>
</evidence>
<dbReference type="HAMAP" id="MF_00060">
    <property type="entry name" value="SurE"/>
    <property type="match status" value="1"/>
</dbReference>
<dbReference type="Pfam" id="PF01975">
    <property type="entry name" value="SurE"/>
    <property type="match status" value="1"/>
</dbReference>
<feature type="binding site" evidence="5">
    <location>
        <position position="12"/>
    </location>
    <ligand>
        <name>a divalent metal cation</name>
        <dbReference type="ChEBI" id="CHEBI:60240"/>
    </ligand>
</feature>
<keyword evidence="3 5" id="KW-0479">Metal-binding</keyword>
<gene>
    <name evidence="5 7" type="primary">surE</name>
    <name evidence="7" type="ORF">ACFOSU_19490</name>
</gene>
<dbReference type="PANTHER" id="PTHR30457">
    <property type="entry name" value="5'-NUCLEOTIDASE SURE"/>
    <property type="match status" value="1"/>
</dbReference>
<evidence type="ECO:0000313" key="8">
    <source>
        <dbReference type="Proteomes" id="UP001595462"/>
    </source>
</evidence>
<comment type="function">
    <text evidence="5">Nucleotidase that shows phosphatase activity on nucleoside 5'-monophosphates.</text>
</comment>
<comment type="catalytic activity">
    <reaction evidence="1 5">
        <text>a ribonucleoside 5'-phosphate + H2O = a ribonucleoside + phosphate</text>
        <dbReference type="Rhea" id="RHEA:12484"/>
        <dbReference type="ChEBI" id="CHEBI:15377"/>
        <dbReference type="ChEBI" id="CHEBI:18254"/>
        <dbReference type="ChEBI" id="CHEBI:43474"/>
        <dbReference type="ChEBI" id="CHEBI:58043"/>
        <dbReference type="EC" id="3.1.3.5"/>
    </reaction>
</comment>
<evidence type="ECO:0000256" key="2">
    <source>
        <dbReference type="ARBA" id="ARBA00011062"/>
    </source>
</evidence>
<dbReference type="EC" id="3.1.3.5" evidence="5"/>
<evidence type="ECO:0000256" key="1">
    <source>
        <dbReference type="ARBA" id="ARBA00000815"/>
    </source>
</evidence>
<dbReference type="InterPro" id="IPR036523">
    <property type="entry name" value="SurE-like_sf"/>
</dbReference>
<evidence type="ECO:0000256" key="3">
    <source>
        <dbReference type="ARBA" id="ARBA00022723"/>
    </source>
</evidence>
<dbReference type="RefSeq" id="WP_380691637.1">
    <property type="nucleotide sequence ID" value="NZ_JBHRSS010000010.1"/>
</dbReference>
<comment type="cofactor">
    <cofactor evidence="5">
        <name>a divalent metal cation</name>
        <dbReference type="ChEBI" id="CHEBI:60240"/>
    </cofactor>
    <text evidence="5">Binds 1 divalent metal cation per subunit.</text>
</comment>
<dbReference type="NCBIfam" id="NF001490">
    <property type="entry name" value="PRK00346.1-4"/>
    <property type="match status" value="1"/>
</dbReference>
<organism evidence="7 8">
    <name type="scientific">Salinisphaera aquimarina</name>
    <dbReference type="NCBI Taxonomy" id="2094031"/>
    <lineage>
        <taxon>Bacteria</taxon>
        <taxon>Pseudomonadati</taxon>
        <taxon>Pseudomonadota</taxon>
        <taxon>Gammaproteobacteria</taxon>
        <taxon>Salinisphaerales</taxon>
        <taxon>Salinisphaeraceae</taxon>
        <taxon>Salinisphaera</taxon>
    </lineage>
</organism>
<proteinExistence type="inferred from homology"/>
<feature type="binding site" evidence="5">
    <location>
        <position position="44"/>
    </location>
    <ligand>
        <name>a divalent metal cation</name>
        <dbReference type="ChEBI" id="CHEBI:60240"/>
    </ligand>
</feature>
<feature type="binding site" evidence="5">
    <location>
        <position position="13"/>
    </location>
    <ligand>
        <name>a divalent metal cation</name>
        <dbReference type="ChEBI" id="CHEBI:60240"/>
    </ligand>
</feature>
<dbReference type="InterPro" id="IPR002828">
    <property type="entry name" value="SurE-like_Pase/nucleotidase"/>
</dbReference>
<dbReference type="Gene3D" id="3.40.1210.10">
    <property type="entry name" value="Survival protein SurE-like phosphatase/nucleotidase"/>
    <property type="match status" value="1"/>
</dbReference>
<dbReference type="Proteomes" id="UP001595462">
    <property type="component" value="Unassembled WGS sequence"/>
</dbReference>